<accession>A0A086QAU8</accession>
<gene>
    <name evidence="1" type="ORF">TGVAND_312700B</name>
</gene>
<evidence type="ECO:0000313" key="1">
    <source>
        <dbReference type="EMBL" id="KFH09730.1"/>
    </source>
</evidence>
<feature type="non-terminal residue" evidence="1">
    <location>
        <position position="58"/>
    </location>
</feature>
<dbReference type="Proteomes" id="UP000028840">
    <property type="component" value="Unassembled WGS sequence"/>
</dbReference>
<dbReference type="AlphaFoldDB" id="A0A086QAU8"/>
<dbReference type="EMBL" id="AEYJ02000490">
    <property type="protein sequence ID" value="KFH09730.1"/>
    <property type="molecule type" value="Genomic_DNA"/>
</dbReference>
<name>A0A086QAU8_TOXGO</name>
<dbReference type="VEuPathDB" id="ToxoDB:TGVAND_312700B"/>
<proteinExistence type="predicted"/>
<sequence>MSLLRFASMFIDFSFGWAPAPFDCGAQRAFERRGVSSASPPPSRLELHRSWEVRLDVL</sequence>
<comment type="caution">
    <text evidence="1">The sequence shown here is derived from an EMBL/GenBank/DDBJ whole genome shotgun (WGS) entry which is preliminary data.</text>
</comment>
<organism evidence="1 2">
    <name type="scientific">Toxoplasma gondii VAND</name>
    <dbReference type="NCBI Taxonomy" id="933077"/>
    <lineage>
        <taxon>Eukaryota</taxon>
        <taxon>Sar</taxon>
        <taxon>Alveolata</taxon>
        <taxon>Apicomplexa</taxon>
        <taxon>Conoidasida</taxon>
        <taxon>Coccidia</taxon>
        <taxon>Eucoccidiorida</taxon>
        <taxon>Eimeriorina</taxon>
        <taxon>Sarcocystidae</taxon>
        <taxon>Toxoplasma</taxon>
    </lineage>
</organism>
<protein>
    <submittedName>
        <fullName evidence="1">Uncharacterized protein</fullName>
    </submittedName>
</protein>
<reference evidence="1 2" key="1">
    <citation type="submission" date="2014-08" db="EMBL/GenBank/DDBJ databases">
        <authorList>
            <person name="Sibley D."/>
            <person name="Venepally P."/>
            <person name="Karamycheva S."/>
            <person name="Hadjithomas M."/>
            <person name="Khan A."/>
            <person name="Brunk B."/>
            <person name="Roos D."/>
            <person name="Caler E."/>
            <person name="Lorenzi H."/>
        </authorList>
    </citation>
    <scope>NUCLEOTIDE SEQUENCE [LARGE SCALE GENOMIC DNA]</scope>
    <source>
        <strain evidence="1 2">VAND</strain>
    </source>
</reference>
<reference evidence="1 2" key="2">
    <citation type="journal article" date="2015" name="Eukaryot. Cell">
        <title>Genetic mapping reveals that sinefungin resistance in Toxoplasma gondii is controlled by a putative amino acid transporter locus that can be used as a negative selectable marker.</title>
        <authorList>
            <person name="Behnke M.S."/>
            <person name="Khan A."/>
            <person name="Sibley L.D."/>
        </authorList>
    </citation>
    <scope>NUCLEOTIDE SEQUENCE [LARGE SCALE GENOMIC DNA]</scope>
    <source>
        <strain evidence="1 2">VAND</strain>
    </source>
</reference>
<evidence type="ECO:0000313" key="2">
    <source>
        <dbReference type="Proteomes" id="UP000028840"/>
    </source>
</evidence>